<feature type="signal peptide" evidence="3">
    <location>
        <begin position="1"/>
        <end position="30"/>
    </location>
</feature>
<dbReference type="InterPro" id="IPR029055">
    <property type="entry name" value="Ntn_hydrolases_N"/>
</dbReference>
<dbReference type="Proteomes" id="UP000613255">
    <property type="component" value="Unassembled WGS sequence"/>
</dbReference>
<evidence type="ECO:0000256" key="3">
    <source>
        <dbReference type="SAM" id="SignalP"/>
    </source>
</evidence>
<name>A0A934HSU0_9RHOB</name>
<sequence>MKTRPRTYRRVLQTAACALMAVTLAPLQHAKACTRLVYETGAGNFITARGMDWNDPTARTAIWVYPRGMEQNGGAGDNPITWTSKYGSVFASFYDAANADGMNEAGLVANVLYLAESDFGDAAETGKPTLSVGAWNQYFLDNFATVAEAVVAMEDDPFTVVAPTLPNGQAAAVHLSISDAGGDSAIFEYIDGALKIHHSRDHKVMTNSPVFDEQLGLVNYWRTIGGNRFLPGTINAADRFVRTDYLLSSTPKYEDDDLATAAAFSLIRAIGVPVGMKDPDHPNISMTLWRTVADQENKTWYFESVIDPSVLWVDLDGIDFSEGSGTRTIPLGRDTRLAGEVSAEFEPAEPIAWMSGN</sequence>
<dbReference type="PANTHER" id="PTHR35527">
    <property type="entry name" value="CHOLOYLGLYCINE HYDROLASE"/>
    <property type="match status" value="1"/>
</dbReference>
<keyword evidence="3" id="KW-0732">Signal</keyword>
<evidence type="ECO:0000256" key="1">
    <source>
        <dbReference type="ARBA" id="ARBA00006625"/>
    </source>
</evidence>
<dbReference type="Pfam" id="PF02275">
    <property type="entry name" value="CBAH"/>
    <property type="match status" value="1"/>
</dbReference>
<feature type="chain" id="PRO_5037091856" evidence="3">
    <location>
        <begin position="31"/>
        <end position="357"/>
    </location>
</feature>
<dbReference type="InterPro" id="IPR052193">
    <property type="entry name" value="Peptidase_C59"/>
</dbReference>
<dbReference type="InterPro" id="IPR029132">
    <property type="entry name" value="CBAH/NAAA_C"/>
</dbReference>
<evidence type="ECO:0000256" key="2">
    <source>
        <dbReference type="ARBA" id="ARBA00022801"/>
    </source>
</evidence>
<dbReference type="AlphaFoldDB" id="A0A934HSU0"/>
<dbReference type="SUPFAM" id="SSF56235">
    <property type="entry name" value="N-terminal nucleophile aminohydrolases (Ntn hydrolases)"/>
    <property type="match status" value="1"/>
</dbReference>
<feature type="domain" description="Choloylglycine hydrolase/NAAA C-terminal" evidence="4">
    <location>
        <begin position="33"/>
        <end position="317"/>
    </location>
</feature>
<proteinExistence type="inferred from homology"/>
<dbReference type="GO" id="GO:0016787">
    <property type="term" value="F:hydrolase activity"/>
    <property type="evidence" value="ECO:0007669"/>
    <property type="project" value="UniProtKB-KW"/>
</dbReference>
<keyword evidence="2 5" id="KW-0378">Hydrolase</keyword>
<evidence type="ECO:0000313" key="6">
    <source>
        <dbReference type="Proteomes" id="UP000613255"/>
    </source>
</evidence>
<gene>
    <name evidence="5" type="ORF">JAO82_09235</name>
</gene>
<accession>A0A934HSU0</accession>
<keyword evidence="6" id="KW-1185">Reference proteome</keyword>
<evidence type="ECO:0000313" key="5">
    <source>
        <dbReference type="EMBL" id="MBI6630065.1"/>
    </source>
</evidence>
<comment type="similarity">
    <text evidence="1">Belongs to the peptidase C59 family.</text>
</comment>
<organism evidence="5 6">
    <name type="scientific">Pontibaca salina</name>
    <dbReference type="NCBI Taxonomy" id="2795731"/>
    <lineage>
        <taxon>Bacteria</taxon>
        <taxon>Pseudomonadati</taxon>
        <taxon>Pseudomonadota</taxon>
        <taxon>Alphaproteobacteria</taxon>
        <taxon>Rhodobacterales</taxon>
        <taxon>Roseobacteraceae</taxon>
        <taxon>Pontibaca</taxon>
    </lineage>
</organism>
<dbReference type="EMBL" id="JAEIJD010000006">
    <property type="protein sequence ID" value="MBI6630065.1"/>
    <property type="molecule type" value="Genomic_DNA"/>
</dbReference>
<reference evidence="5" key="1">
    <citation type="submission" date="2020-12" db="EMBL/GenBank/DDBJ databases">
        <title>Pontibaca salina gen. nov., sp. nov., isolated from marine sediment.</title>
        <authorList>
            <person name="Bo J."/>
            <person name="Wang S."/>
            <person name="Song X."/>
            <person name="Du Z."/>
        </authorList>
    </citation>
    <scope>NUCLEOTIDE SEQUENCE</scope>
    <source>
        <strain evidence="5">S1109L</strain>
    </source>
</reference>
<dbReference type="PANTHER" id="PTHR35527:SF2">
    <property type="entry name" value="HYDROLASE"/>
    <property type="match status" value="1"/>
</dbReference>
<dbReference type="Gene3D" id="3.60.60.10">
    <property type="entry name" value="Penicillin V Acylase, Chain A"/>
    <property type="match status" value="1"/>
</dbReference>
<protein>
    <submittedName>
        <fullName evidence="5">Linear amide C-N hydrolase</fullName>
    </submittedName>
</protein>
<evidence type="ECO:0000259" key="4">
    <source>
        <dbReference type="Pfam" id="PF02275"/>
    </source>
</evidence>
<dbReference type="CDD" id="cd01902">
    <property type="entry name" value="Ntn_CGH"/>
    <property type="match status" value="1"/>
</dbReference>
<comment type="caution">
    <text evidence="5">The sequence shown here is derived from an EMBL/GenBank/DDBJ whole genome shotgun (WGS) entry which is preliminary data.</text>
</comment>
<dbReference type="RefSeq" id="WP_198686089.1">
    <property type="nucleotide sequence ID" value="NZ_JAEIJD010000006.1"/>
</dbReference>